<dbReference type="Proteomes" id="UP001179121">
    <property type="component" value="Chromosome"/>
</dbReference>
<evidence type="ECO:0000313" key="1">
    <source>
        <dbReference type="EMBL" id="CAI4029658.1"/>
    </source>
</evidence>
<evidence type="ECO:0000313" key="2">
    <source>
        <dbReference type="Proteomes" id="UP001179121"/>
    </source>
</evidence>
<dbReference type="EMBL" id="OX365700">
    <property type="protein sequence ID" value="CAI4029658.1"/>
    <property type="molecule type" value="Genomic_DNA"/>
</dbReference>
<dbReference type="KEGG" id="nti:DNFV4_00076"/>
<gene>
    <name evidence="1" type="ORF">DNFV4_00076</name>
</gene>
<proteinExistence type="predicted"/>
<keyword evidence="2" id="KW-1185">Reference proteome</keyword>
<organism evidence="1 2">
    <name type="scientific">Nitrospira tepida</name>
    <dbReference type="NCBI Taxonomy" id="2973512"/>
    <lineage>
        <taxon>Bacteria</taxon>
        <taxon>Pseudomonadati</taxon>
        <taxon>Nitrospirota</taxon>
        <taxon>Nitrospiria</taxon>
        <taxon>Nitrospirales</taxon>
        <taxon>Nitrospiraceae</taxon>
        <taxon>Nitrospira</taxon>
    </lineage>
</organism>
<reference evidence="1" key="1">
    <citation type="submission" date="2022-10" db="EMBL/GenBank/DDBJ databases">
        <authorList>
            <person name="Koch H."/>
        </authorList>
    </citation>
    <scope>NUCLEOTIDE SEQUENCE</scope>
    <source>
        <strain evidence="1">DNF</strain>
    </source>
</reference>
<accession>A0AA86JXD2</accession>
<dbReference type="RefSeq" id="WP_289266695.1">
    <property type="nucleotide sequence ID" value="NZ_OX365700.1"/>
</dbReference>
<name>A0AA86JXD2_9BACT</name>
<protein>
    <submittedName>
        <fullName evidence="1">Uncharacterized protein</fullName>
    </submittedName>
</protein>
<dbReference type="AlphaFoldDB" id="A0AA86JXD2"/>
<dbReference type="PROSITE" id="PS51257">
    <property type="entry name" value="PROKAR_LIPOPROTEIN"/>
    <property type="match status" value="1"/>
</dbReference>
<sequence length="155" mass="16733">MRAGSPIAGLVGLAFVALSGALGCWNPARATEFHFVVQEIGDKRALWVPQEVVIHRSTEMQDGLVFVLDNPTDRTHAFAAYGLFEETMGAGGELTRKPLRINVTQEDTVRVQISTVQFASPGGAIDGMRGEEQFPFFCPLHKGDAHAGGTIRVVP</sequence>